<dbReference type="HOGENOM" id="CLU_748087_0_0_1"/>
<name>M7T3R1_EUTLA</name>
<keyword evidence="3" id="KW-1185">Reference proteome</keyword>
<organism evidence="2 3">
    <name type="scientific">Eutypa lata (strain UCR-EL1)</name>
    <name type="common">Grapevine dieback disease fungus</name>
    <name type="synonym">Eutypa armeniacae</name>
    <dbReference type="NCBI Taxonomy" id="1287681"/>
    <lineage>
        <taxon>Eukaryota</taxon>
        <taxon>Fungi</taxon>
        <taxon>Dikarya</taxon>
        <taxon>Ascomycota</taxon>
        <taxon>Pezizomycotina</taxon>
        <taxon>Sordariomycetes</taxon>
        <taxon>Xylariomycetidae</taxon>
        <taxon>Xylariales</taxon>
        <taxon>Diatrypaceae</taxon>
        <taxon>Eutypa</taxon>
    </lineage>
</organism>
<dbReference type="EMBL" id="KB705678">
    <property type="protein sequence ID" value="EMR71207.1"/>
    <property type="molecule type" value="Genomic_DNA"/>
</dbReference>
<protein>
    <submittedName>
        <fullName evidence="2">Uncharacterized protein</fullName>
    </submittedName>
</protein>
<reference evidence="3" key="1">
    <citation type="journal article" date="2013" name="Genome Announc.">
        <title>Draft genome sequence of the grapevine dieback fungus Eutypa lata UCR-EL1.</title>
        <authorList>
            <person name="Blanco-Ulate B."/>
            <person name="Rolshausen P.E."/>
            <person name="Cantu D."/>
        </authorList>
    </citation>
    <scope>NUCLEOTIDE SEQUENCE [LARGE SCALE GENOMIC DNA]</scope>
    <source>
        <strain evidence="3">UCR-EL1</strain>
    </source>
</reference>
<dbReference type="Proteomes" id="UP000012174">
    <property type="component" value="Unassembled WGS sequence"/>
</dbReference>
<evidence type="ECO:0000313" key="3">
    <source>
        <dbReference type="Proteomes" id="UP000012174"/>
    </source>
</evidence>
<proteinExistence type="predicted"/>
<sequence>MASVDTAFARGAPPRGQLRGDGGKLVSPVLIQTCGTAGRDHTVCLATFRWEDNEELQPQCERVQSLELTLRDARGVEHTIRSLEVPLKGDKFLQTWRARFLLRLMGPRPKAQNQVAIPAGGRRLQFRWADNFHLLGDNFRYVVGSGGAGRGGKVLRLRDSAGIWHELDFGLGAAPAERVGAWRASAIRQVMGGFCTVFGGKGFQINDSDKETIEDAIRTYGAHHDTSLSLEKHLLEIQERAVPRIYDAPLRPNICGSNFPDFLLSIISSGQYPSISDAFKELQWSGRRSSHFSRASRQQWMRRLFLSRTNQSAAAREGLSLAGYFHRVWRSYCDTFLDVSLVGFRRRIVQDAVIRSRIQEISQRFQQSQQ</sequence>
<dbReference type="AlphaFoldDB" id="M7T3R1"/>
<dbReference type="KEGG" id="ela:UCREL1_1752"/>
<accession>M7T3R1</accession>
<evidence type="ECO:0000313" key="2">
    <source>
        <dbReference type="EMBL" id="EMR71207.1"/>
    </source>
</evidence>
<evidence type="ECO:0000256" key="1">
    <source>
        <dbReference type="SAM" id="MobiDB-lite"/>
    </source>
</evidence>
<dbReference type="OrthoDB" id="4773210at2759"/>
<feature type="region of interest" description="Disordered" evidence="1">
    <location>
        <begin position="1"/>
        <end position="23"/>
    </location>
</feature>
<gene>
    <name evidence="2" type="ORF">UCREL1_1752</name>
</gene>